<name>A0A401LUN3_9BACE</name>
<dbReference type="Proteomes" id="UP000288079">
    <property type="component" value="Unassembled WGS sequence"/>
</dbReference>
<keyword evidence="2" id="KW-1185">Reference proteome</keyword>
<proteinExistence type="predicted"/>
<accession>A0A401LUN3</accession>
<dbReference type="OrthoDB" id="1078940at2"/>
<reference evidence="1 2" key="1">
    <citation type="submission" date="2018-10" db="EMBL/GenBank/DDBJ databases">
        <title>Draft Genome Sequence of Bacteroides sp. KCTC 15687.</title>
        <authorList>
            <person name="Yu S.Y."/>
            <person name="Kim J.S."/>
            <person name="Oh B.S."/>
            <person name="Park S.H."/>
            <person name="Kang S.W."/>
            <person name="Park J.E."/>
            <person name="Choi S.H."/>
            <person name="Han K.I."/>
            <person name="Lee K.C."/>
            <person name="Eom M.K."/>
            <person name="Suh M.K."/>
            <person name="Lee D.H."/>
            <person name="Yoon H."/>
            <person name="Kim B."/>
            <person name="Yang S.J."/>
            <person name="Lee J.S."/>
            <person name="Lee J.H."/>
        </authorList>
    </citation>
    <scope>NUCLEOTIDE SEQUENCE [LARGE SCALE GENOMIC DNA]</scope>
    <source>
        <strain evidence="1 2">KCTC 15687</strain>
    </source>
</reference>
<evidence type="ECO:0000313" key="1">
    <source>
        <dbReference type="EMBL" id="GCB35204.1"/>
    </source>
</evidence>
<dbReference type="EMBL" id="BHWB01000005">
    <property type="protein sequence ID" value="GCB35204.1"/>
    <property type="molecule type" value="Genomic_DNA"/>
</dbReference>
<organism evidence="1 2">
    <name type="scientific">Bacteroides faecalis</name>
    <dbReference type="NCBI Taxonomy" id="2447885"/>
    <lineage>
        <taxon>Bacteria</taxon>
        <taxon>Pseudomonadati</taxon>
        <taxon>Bacteroidota</taxon>
        <taxon>Bacteroidia</taxon>
        <taxon>Bacteroidales</taxon>
        <taxon>Bacteroidaceae</taxon>
        <taxon>Bacteroides</taxon>
    </lineage>
</organism>
<gene>
    <name evidence="1" type="ORF">KGMB02408_21490</name>
</gene>
<protein>
    <submittedName>
        <fullName evidence="1">Uncharacterized protein</fullName>
    </submittedName>
</protein>
<evidence type="ECO:0000313" key="2">
    <source>
        <dbReference type="Proteomes" id="UP000288079"/>
    </source>
</evidence>
<dbReference type="RefSeq" id="WP_125041158.1">
    <property type="nucleotide sequence ID" value="NZ_BHWB01000005.1"/>
</dbReference>
<comment type="caution">
    <text evidence="1">The sequence shown here is derived from an EMBL/GenBank/DDBJ whole genome shotgun (WGS) entry which is preliminary data.</text>
</comment>
<sequence length="506" mass="57800">MLKNDSAFAPFMSTSHSLSVGLNPLGMRTASEQLFTTLLPGMNVVTLRVRYYSFYCWLLKNFYAERENASLGEFRKHIRMSEFLMALIHASSDNSQGIPGITVATEVVNEGGDIIDIAKSATPGGKNSGGYWKGTLGALGTYYVASLQEMGLIAPIADKPHFYNITKKEDSDYICGETLADAFEASIGKKCSELFCKCVNVGQVTFNELEDLEHAFQSHDMQEGEERTLLRQMLLQEDRPASGMASTMRKETIYLLLRYFADNDVESLSELEYARFIYQQFKQGKVNSAAAVGWYAYYLNDSRQFEALNIFVDVLEKLRESAMPGGWENIDQFAERMSDDVCDEMGIGNELLDELLDDWDSIEVPESKMSKAFYQMLDNYVQNKEYLEHKELLNEFFHDVRNDALDSFEVLEDKMGMPFHDYVKMFLTDYIIYNHYTEAMRKFSQNGVPTQKLAIENGYVRWLDGYFSTHSSPRINTLYNFVSDLRLVENYKLTADGVELLKELAK</sequence>
<dbReference type="AlphaFoldDB" id="A0A401LUN3"/>